<keyword evidence="4" id="KW-1185">Reference proteome</keyword>
<evidence type="ECO:0000313" key="3">
    <source>
        <dbReference type="EMBL" id="MCY1012632.1"/>
    </source>
</evidence>
<dbReference type="PROSITE" id="PS51257">
    <property type="entry name" value="PROKAR_LIPOPROTEIN"/>
    <property type="match status" value="1"/>
</dbReference>
<feature type="signal peptide" evidence="2">
    <location>
        <begin position="1"/>
        <end position="23"/>
    </location>
</feature>
<feature type="region of interest" description="Disordered" evidence="1">
    <location>
        <begin position="29"/>
        <end position="85"/>
    </location>
</feature>
<feature type="chain" id="PRO_5040917964" evidence="2">
    <location>
        <begin position="24"/>
        <end position="704"/>
    </location>
</feature>
<dbReference type="RefSeq" id="WP_267776115.1">
    <property type="nucleotide sequence ID" value="NZ_JAPNKE010000002.1"/>
</dbReference>
<gene>
    <name evidence="3" type="ORF">OV079_45290</name>
</gene>
<dbReference type="AlphaFoldDB" id="A0A9X3EYF1"/>
<organism evidence="3 4">
    <name type="scientific">Nannocystis pusilla</name>
    <dbReference type="NCBI Taxonomy" id="889268"/>
    <lineage>
        <taxon>Bacteria</taxon>
        <taxon>Pseudomonadati</taxon>
        <taxon>Myxococcota</taxon>
        <taxon>Polyangia</taxon>
        <taxon>Nannocystales</taxon>
        <taxon>Nannocystaceae</taxon>
        <taxon>Nannocystis</taxon>
    </lineage>
</organism>
<evidence type="ECO:0000256" key="1">
    <source>
        <dbReference type="SAM" id="MobiDB-lite"/>
    </source>
</evidence>
<protein>
    <submittedName>
        <fullName evidence="3">Uncharacterized protein</fullName>
    </submittedName>
</protein>
<name>A0A9X3EYF1_9BACT</name>
<feature type="compositionally biased region" description="Low complexity" evidence="1">
    <location>
        <begin position="29"/>
        <end position="73"/>
    </location>
</feature>
<keyword evidence="2" id="KW-0732">Signal</keyword>
<evidence type="ECO:0000256" key="2">
    <source>
        <dbReference type="SAM" id="SignalP"/>
    </source>
</evidence>
<proteinExistence type="predicted"/>
<dbReference type="InterPro" id="IPR029058">
    <property type="entry name" value="AB_hydrolase_fold"/>
</dbReference>
<dbReference type="Gene3D" id="3.40.50.1820">
    <property type="entry name" value="alpha/beta hydrolase"/>
    <property type="match status" value="1"/>
</dbReference>
<accession>A0A9X3EYF1</accession>
<sequence>MKYSRPPFSCSCLASLAALMVLACGDAGSATTEDASSTGTATTTEAATTEETPTTTEATTTETASTTSEDPTTGEPLPPAEVPEGCNPIAYAADCMLPYPSDFFLVEDAGLPGGVRVALTEQAVPKTMMGVAVDNLASHPADGFSHHMPILALFPEGIDTQNLTFHSDGGDATLAATSPTLLIEADTGELVPHWVELDAMTSDPTRQALIVRPFVRLKDSARYIVAFQGLVAGDGSAVAPPLGFAHVLQGDVAGHPVLEPLAQRYEEQIFPALEKAGVSRAGLQLAWDFTTASEARNTDDLVAIREDVIATLGQSGPAVEFDNVIPDYSEEFALRVEGKIEVPLYLEADEPMARIHRGADGKPEANGTIWVPFTLQVPKSVYPLDADFEPARIIQYGHGFFGEREEINWSAMRAFSTERKFIMVATEWAGMALEDQGAVVESIFDDPSNVFLFTDRLHQGFANQLALSYAIQTTLAESDELKAFDKLLYAPDEVYWYGISQGSIFGLTFMALSPVIEKAVLDVGGGPYSLMMTRSGSFSMLFDIVKVVIGDEPLAIQKFIALSQHTWDRVDPLTYAPRVLQQPYDDSPERKILFTYGVGDHSVNNLASHLLLRATGIDLLDPTAQPVYGLQTTPAPAAGSAGVPVDFHVPELPGIEAKIPPEPADEYNVHELVRRNPKVREQIDMFLRPGGQIENFCDGACDPE</sequence>
<dbReference type="EMBL" id="JAPNKE010000002">
    <property type="protein sequence ID" value="MCY1012632.1"/>
    <property type="molecule type" value="Genomic_DNA"/>
</dbReference>
<dbReference type="Proteomes" id="UP001150924">
    <property type="component" value="Unassembled WGS sequence"/>
</dbReference>
<comment type="caution">
    <text evidence="3">The sequence shown here is derived from an EMBL/GenBank/DDBJ whole genome shotgun (WGS) entry which is preliminary data.</text>
</comment>
<evidence type="ECO:0000313" key="4">
    <source>
        <dbReference type="Proteomes" id="UP001150924"/>
    </source>
</evidence>
<dbReference type="SUPFAM" id="SSF53474">
    <property type="entry name" value="alpha/beta-Hydrolases"/>
    <property type="match status" value="1"/>
</dbReference>
<reference evidence="3" key="1">
    <citation type="submission" date="2022-11" db="EMBL/GenBank/DDBJ databases">
        <title>Minimal conservation of predation-associated metabolite biosynthetic gene clusters underscores biosynthetic potential of Myxococcota including descriptions for ten novel species: Archangium lansinium sp. nov., Myxococcus landrumus sp. nov., Nannocystis bai.</title>
        <authorList>
            <person name="Ahearne A."/>
            <person name="Stevens C."/>
            <person name="Phillips K."/>
        </authorList>
    </citation>
    <scope>NUCLEOTIDE SEQUENCE</scope>
    <source>
        <strain evidence="3">Na p29</strain>
    </source>
</reference>